<dbReference type="InterPro" id="IPR050109">
    <property type="entry name" value="HTH-type_TetR-like_transc_reg"/>
</dbReference>
<evidence type="ECO:0000313" key="6">
    <source>
        <dbReference type="EMBL" id="WUP72139.1"/>
    </source>
</evidence>
<dbReference type="Gene3D" id="1.10.357.10">
    <property type="entry name" value="Tetracycline Repressor, domain 2"/>
    <property type="match status" value="1"/>
</dbReference>
<dbReference type="InterPro" id="IPR001647">
    <property type="entry name" value="HTH_TetR"/>
</dbReference>
<keyword evidence="3" id="KW-0804">Transcription</keyword>
<dbReference type="PROSITE" id="PS50977">
    <property type="entry name" value="HTH_TETR_2"/>
    <property type="match status" value="1"/>
</dbReference>
<feature type="domain" description="HTH tetR-type" evidence="5">
    <location>
        <begin position="11"/>
        <end position="71"/>
    </location>
</feature>
<keyword evidence="2 4" id="KW-0238">DNA-binding</keyword>
<accession>A0ABZ1SIM7</accession>
<evidence type="ECO:0000313" key="7">
    <source>
        <dbReference type="Proteomes" id="UP001432011"/>
    </source>
</evidence>
<dbReference type="PANTHER" id="PTHR30055:SF234">
    <property type="entry name" value="HTH-TYPE TRANSCRIPTIONAL REGULATOR BETI"/>
    <property type="match status" value="1"/>
</dbReference>
<dbReference type="InterPro" id="IPR009057">
    <property type="entry name" value="Homeodomain-like_sf"/>
</dbReference>
<dbReference type="SUPFAM" id="SSF46689">
    <property type="entry name" value="Homeodomain-like"/>
    <property type="match status" value="1"/>
</dbReference>
<organism evidence="6 7">
    <name type="scientific">Microbispora hainanensis</name>
    <dbReference type="NCBI Taxonomy" id="568844"/>
    <lineage>
        <taxon>Bacteria</taxon>
        <taxon>Bacillati</taxon>
        <taxon>Actinomycetota</taxon>
        <taxon>Actinomycetes</taxon>
        <taxon>Streptosporangiales</taxon>
        <taxon>Streptosporangiaceae</taxon>
        <taxon>Microbispora</taxon>
    </lineage>
</organism>
<dbReference type="PRINTS" id="PR00455">
    <property type="entry name" value="HTHTETR"/>
</dbReference>
<sequence length="265" mass="27851">MVEGLRTRKKERTRRAISEVAIAMFLEHGFDQVGVAEIAAAAEVSKPTLFRYFPTKEDLVLERIADHRGEAAAVVRARPAGRTPLDALHDAFMAGLDAREPTTGLCDHPAVMAYHRLVFDTPSLASRVADYAAADTEALAEAMSEALGETTSGAARETAGEVFGGAAGEVFGGAAGEVLDGALSQAAGETAHEVAPRDSGSPRPVPLLTSRLVAAQYVAVRQILARDNYAALASGRTADERYGEAVTAASTAFELLRHGARAHGL</sequence>
<feature type="DNA-binding region" description="H-T-H motif" evidence="4">
    <location>
        <begin position="34"/>
        <end position="53"/>
    </location>
</feature>
<reference evidence="6" key="1">
    <citation type="submission" date="2022-10" db="EMBL/GenBank/DDBJ databases">
        <title>The complete genomes of actinobacterial strains from the NBC collection.</title>
        <authorList>
            <person name="Joergensen T.S."/>
            <person name="Alvarez Arevalo M."/>
            <person name="Sterndorff E.B."/>
            <person name="Faurdal D."/>
            <person name="Vuksanovic O."/>
            <person name="Mourched A.-S."/>
            <person name="Charusanti P."/>
            <person name="Shaw S."/>
            <person name="Blin K."/>
            <person name="Weber T."/>
        </authorList>
    </citation>
    <scope>NUCLEOTIDE SEQUENCE</scope>
    <source>
        <strain evidence="6">NBC_00254</strain>
    </source>
</reference>
<evidence type="ECO:0000259" key="5">
    <source>
        <dbReference type="PROSITE" id="PS50977"/>
    </source>
</evidence>
<keyword evidence="1" id="KW-0805">Transcription regulation</keyword>
<evidence type="ECO:0000256" key="4">
    <source>
        <dbReference type="PROSITE-ProRule" id="PRU00335"/>
    </source>
</evidence>
<gene>
    <name evidence="6" type="ORF">OG913_22155</name>
</gene>
<name>A0ABZ1SIM7_9ACTN</name>
<keyword evidence="7" id="KW-1185">Reference proteome</keyword>
<dbReference type="RefSeq" id="WP_328708357.1">
    <property type="nucleotide sequence ID" value="NZ_CP108085.1"/>
</dbReference>
<evidence type="ECO:0000256" key="2">
    <source>
        <dbReference type="ARBA" id="ARBA00023125"/>
    </source>
</evidence>
<dbReference type="Pfam" id="PF00440">
    <property type="entry name" value="TetR_N"/>
    <property type="match status" value="1"/>
</dbReference>
<dbReference type="PANTHER" id="PTHR30055">
    <property type="entry name" value="HTH-TYPE TRANSCRIPTIONAL REGULATOR RUTR"/>
    <property type="match status" value="1"/>
</dbReference>
<evidence type="ECO:0000256" key="1">
    <source>
        <dbReference type="ARBA" id="ARBA00023015"/>
    </source>
</evidence>
<dbReference type="Proteomes" id="UP001432011">
    <property type="component" value="Chromosome"/>
</dbReference>
<proteinExistence type="predicted"/>
<evidence type="ECO:0000256" key="3">
    <source>
        <dbReference type="ARBA" id="ARBA00023163"/>
    </source>
</evidence>
<protein>
    <submittedName>
        <fullName evidence="6">TetR/AcrR family transcriptional regulator</fullName>
    </submittedName>
</protein>
<dbReference type="EMBL" id="CP108085">
    <property type="protein sequence ID" value="WUP72139.1"/>
    <property type="molecule type" value="Genomic_DNA"/>
</dbReference>